<keyword evidence="2" id="KW-0227">DNA damage</keyword>
<dbReference type="SMART" id="SM01340">
    <property type="entry name" value="DNA_mis_repair"/>
    <property type="match status" value="1"/>
</dbReference>
<evidence type="ECO:0000259" key="5">
    <source>
        <dbReference type="SMART" id="SM01340"/>
    </source>
</evidence>
<dbReference type="SUPFAM" id="SSF54211">
    <property type="entry name" value="Ribosomal protein S5 domain 2-like"/>
    <property type="match status" value="1"/>
</dbReference>
<keyword evidence="7" id="KW-1185">Reference proteome</keyword>
<dbReference type="AlphaFoldDB" id="A0A368FXV7"/>
<dbReference type="SUPFAM" id="SSF118116">
    <property type="entry name" value="DNA mismatch repair protein MutL"/>
    <property type="match status" value="1"/>
</dbReference>
<feature type="region of interest" description="Disordered" evidence="3">
    <location>
        <begin position="547"/>
        <end position="576"/>
    </location>
</feature>
<dbReference type="SUPFAM" id="SSF55874">
    <property type="entry name" value="ATPase domain of HSP90 chaperone/DNA topoisomerase II/histidine kinase"/>
    <property type="match status" value="1"/>
</dbReference>
<dbReference type="GO" id="GO:0005524">
    <property type="term" value="F:ATP binding"/>
    <property type="evidence" value="ECO:0007669"/>
    <property type="project" value="InterPro"/>
</dbReference>
<dbReference type="Pfam" id="PF13589">
    <property type="entry name" value="HATPase_c_3"/>
    <property type="match status" value="1"/>
</dbReference>
<dbReference type="InterPro" id="IPR037198">
    <property type="entry name" value="MutL_C_sf"/>
</dbReference>
<dbReference type="GO" id="GO:0030983">
    <property type="term" value="F:mismatched DNA binding"/>
    <property type="evidence" value="ECO:0007669"/>
    <property type="project" value="InterPro"/>
</dbReference>
<dbReference type="PANTHER" id="PTHR10073">
    <property type="entry name" value="DNA MISMATCH REPAIR PROTEIN MLH, PMS, MUTL"/>
    <property type="match status" value="1"/>
</dbReference>
<dbReference type="Gene3D" id="3.30.565.10">
    <property type="entry name" value="Histidine kinase-like ATPase, C-terminal domain"/>
    <property type="match status" value="1"/>
</dbReference>
<dbReference type="PROSITE" id="PS00058">
    <property type="entry name" value="DNA_MISMATCH_REPAIR_1"/>
    <property type="match status" value="1"/>
</dbReference>
<dbReference type="GO" id="GO:0006298">
    <property type="term" value="P:mismatch repair"/>
    <property type="evidence" value="ECO:0007669"/>
    <property type="project" value="InterPro"/>
</dbReference>
<dbReference type="InterPro" id="IPR036890">
    <property type="entry name" value="HATPase_C_sf"/>
</dbReference>
<comment type="similarity">
    <text evidence="1">Belongs to the DNA mismatch repair MutL/HexB family.</text>
</comment>
<dbReference type="CDD" id="cd16926">
    <property type="entry name" value="HATPase_MutL-MLH-PMS-like"/>
    <property type="match status" value="1"/>
</dbReference>
<proteinExistence type="inferred from homology"/>
<dbReference type="InterPro" id="IPR042121">
    <property type="entry name" value="MutL_C_regsub"/>
</dbReference>
<comment type="caution">
    <text evidence="6">The sequence shown here is derived from an EMBL/GenBank/DDBJ whole genome shotgun (WGS) entry which is preliminary data.</text>
</comment>
<dbReference type="GO" id="GO:0016887">
    <property type="term" value="F:ATP hydrolysis activity"/>
    <property type="evidence" value="ECO:0007669"/>
    <property type="project" value="InterPro"/>
</dbReference>
<evidence type="ECO:0000256" key="3">
    <source>
        <dbReference type="SAM" id="MobiDB-lite"/>
    </source>
</evidence>
<protein>
    <submittedName>
        <fullName evidence="6">DNA mismatch repair protein</fullName>
    </submittedName>
</protein>
<accession>A0A368FXV7</accession>
<feature type="domain" description="DNA mismatch repair protein S5" evidence="5">
    <location>
        <begin position="250"/>
        <end position="364"/>
    </location>
</feature>
<gene>
    <name evidence="6" type="ORF">ANCCAN_17154</name>
</gene>
<dbReference type="STRING" id="29170.A0A368FXV7"/>
<dbReference type="SMART" id="SM00853">
    <property type="entry name" value="MutL_C"/>
    <property type="match status" value="1"/>
</dbReference>
<dbReference type="EMBL" id="JOJR01000511">
    <property type="protein sequence ID" value="RCN36942.1"/>
    <property type="molecule type" value="Genomic_DNA"/>
</dbReference>
<dbReference type="Proteomes" id="UP000252519">
    <property type="component" value="Unassembled WGS sequence"/>
</dbReference>
<name>A0A368FXV7_ANCCA</name>
<reference evidence="6 7" key="1">
    <citation type="submission" date="2014-10" db="EMBL/GenBank/DDBJ databases">
        <title>Draft genome of the hookworm Ancylostoma caninum.</title>
        <authorList>
            <person name="Mitreva M."/>
        </authorList>
    </citation>
    <scope>NUCLEOTIDE SEQUENCE [LARGE SCALE GENOMIC DNA]</scope>
    <source>
        <strain evidence="6 7">Baltimore</strain>
    </source>
</reference>
<dbReference type="GO" id="GO:0140664">
    <property type="term" value="F:ATP-dependent DNA damage sensor activity"/>
    <property type="evidence" value="ECO:0007669"/>
    <property type="project" value="InterPro"/>
</dbReference>
<feature type="compositionally biased region" description="Polar residues" evidence="3">
    <location>
        <begin position="465"/>
        <end position="481"/>
    </location>
</feature>
<dbReference type="Pfam" id="PF08676">
    <property type="entry name" value="MutL_C"/>
    <property type="match status" value="1"/>
</dbReference>
<dbReference type="Gene3D" id="3.30.230.10">
    <property type="match status" value="1"/>
</dbReference>
<evidence type="ECO:0000313" key="6">
    <source>
        <dbReference type="EMBL" id="RCN36942.1"/>
    </source>
</evidence>
<dbReference type="InterPro" id="IPR002099">
    <property type="entry name" value="MutL/Mlh/PMS"/>
</dbReference>
<dbReference type="PANTHER" id="PTHR10073:SF52">
    <property type="entry name" value="MISMATCH REPAIR ENDONUCLEASE PMS2"/>
    <property type="match status" value="1"/>
</dbReference>
<dbReference type="Gene3D" id="3.30.1370.100">
    <property type="entry name" value="MutL, C-terminal domain, regulatory subdomain"/>
    <property type="match status" value="1"/>
</dbReference>
<feature type="domain" description="MutL C-terminal dimerisation" evidence="4">
    <location>
        <begin position="651"/>
        <end position="795"/>
    </location>
</feature>
<dbReference type="InterPro" id="IPR013507">
    <property type="entry name" value="DNA_mismatch_S5_2-like"/>
</dbReference>
<dbReference type="InterPro" id="IPR014762">
    <property type="entry name" value="DNA_mismatch_repair_CS"/>
</dbReference>
<dbReference type="CDD" id="cd03484">
    <property type="entry name" value="MutL_Trans_hPMS_2_like"/>
    <property type="match status" value="1"/>
</dbReference>
<dbReference type="InterPro" id="IPR014790">
    <property type="entry name" value="MutL_C"/>
</dbReference>
<sequence length="840" mass="93110">MELMSSGDVTKKEVYRIESDVSARISTAQVIVSLSGAVRQLIDNSLDASAQSVEIRAKNNGFESVEVIDDGTGIGADSFASLCKPHSTSKLTGINDFSTLSTLGFRGEALNALCALASLTVITRDRSASVGSKLRFDHSGNIVDQSSVARSIGTTVLVENLFETLPVRRKEYEKTAKKEFGRLLTAVQSFALSRPDVKFICSNTVAGKKVQPVCTPGKATVREVVLNLFGGRTDKNKMVDVVRCLPTDEVASIHGVDPKNTSAYDDIEMNGFVSSCEHGFGRSSADRQFIYVNQRPVDYPKICRVINEVYQQYNRSQYPTLVLYIGVPPGEIDVNVTPDKRMVFFEREKELLALIRSSFLATFHPLLGSYTSVGDKVTNTDFEDTHRSTTPLSKPNTPLSAQSALISFLKSNSAKAQSPTFAPPQPKRCRTEDHPTKTPLAGIKTIEDFAFKPISRNMLAEEVNTPPSTSGVASTTNGDRNSSTPPSSSSKKKHVKERSPSNNKSSDAFAELTNQRRTFNPQLTKNLSRGFELDIGKDTAAIEKMERTMDQEDPCTSTGELPESDSNEHLQDVTPSQCVQRSTTFFRTQQTMPFSMKALKDRLNRIKSKTKEEQASQIIEFTASIAPGENTLAEEELDRILKKTDFAQMSVIGQFNKGFIITRLRDHLFLVDQHASDEKYNFERFQKKARVETQKLLHPKHLDLGAVQESALKDNLDVLEANGFGFEFQEKEDGCSIALLTSTPVLHSWQFDKSDIEEILSVVSEFPGVMYRPAKLRRIFASRACRKSVMIGTALTTSQMQTIVTHLGTLDQPWNCPHGRPTLRHLVDLRKVTPQSSVQS</sequence>
<dbReference type="InterPro" id="IPR020568">
    <property type="entry name" value="Ribosomal_Su5_D2-typ_SF"/>
</dbReference>
<evidence type="ECO:0000256" key="1">
    <source>
        <dbReference type="ARBA" id="ARBA00006082"/>
    </source>
</evidence>
<dbReference type="InterPro" id="IPR038973">
    <property type="entry name" value="MutL/Mlh/Pms-like"/>
</dbReference>
<dbReference type="FunFam" id="3.30.1370.100:FF:000001">
    <property type="entry name" value="Mismatch repair endonuclease pms1, putative"/>
    <property type="match status" value="1"/>
</dbReference>
<dbReference type="Pfam" id="PF01119">
    <property type="entry name" value="DNA_mis_repair"/>
    <property type="match status" value="1"/>
</dbReference>
<evidence type="ECO:0000313" key="7">
    <source>
        <dbReference type="Proteomes" id="UP000252519"/>
    </source>
</evidence>
<dbReference type="NCBIfam" id="TIGR00585">
    <property type="entry name" value="mutl"/>
    <property type="match status" value="1"/>
</dbReference>
<organism evidence="6 7">
    <name type="scientific">Ancylostoma caninum</name>
    <name type="common">Dog hookworm</name>
    <dbReference type="NCBI Taxonomy" id="29170"/>
    <lineage>
        <taxon>Eukaryota</taxon>
        <taxon>Metazoa</taxon>
        <taxon>Ecdysozoa</taxon>
        <taxon>Nematoda</taxon>
        <taxon>Chromadorea</taxon>
        <taxon>Rhabditida</taxon>
        <taxon>Rhabditina</taxon>
        <taxon>Rhabditomorpha</taxon>
        <taxon>Strongyloidea</taxon>
        <taxon>Ancylostomatidae</taxon>
        <taxon>Ancylostomatinae</taxon>
        <taxon>Ancylostoma</taxon>
    </lineage>
</organism>
<dbReference type="Gene3D" id="3.30.1540.20">
    <property type="entry name" value="MutL, C-terminal domain, dimerisation subdomain"/>
    <property type="match status" value="1"/>
</dbReference>
<feature type="region of interest" description="Disordered" evidence="3">
    <location>
        <begin position="414"/>
        <end position="438"/>
    </location>
</feature>
<evidence type="ECO:0000259" key="4">
    <source>
        <dbReference type="SMART" id="SM00853"/>
    </source>
</evidence>
<dbReference type="GO" id="GO:0032389">
    <property type="term" value="C:MutLalpha complex"/>
    <property type="evidence" value="ECO:0007669"/>
    <property type="project" value="TreeGrafter"/>
</dbReference>
<dbReference type="OrthoDB" id="10254304at2759"/>
<dbReference type="InterPro" id="IPR014721">
    <property type="entry name" value="Ribsml_uS5_D2-typ_fold_subgr"/>
</dbReference>
<dbReference type="FunFam" id="3.30.565.10:FF:000017">
    <property type="entry name" value="PMS1 homolog 1, mismatch repair system component"/>
    <property type="match status" value="1"/>
</dbReference>
<evidence type="ECO:0000256" key="2">
    <source>
        <dbReference type="ARBA" id="ARBA00022763"/>
    </source>
</evidence>
<dbReference type="InterPro" id="IPR042120">
    <property type="entry name" value="MutL_C_dimsub"/>
</dbReference>
<feature type="region of interest" description="Disordered" evidence="3">
    <location>
        <begin position="462"/>
        <end position="507"/>
    </location>
</feature>